<evidence type="ECO:0000256" key="1">
    <source>
        <dbReference type="ARBA" id="ARBA00001953"/>
    </source>
</evidence>
<dbReference type="Pfam" id="PF01425">
    <property type="entry name" value="Amidase"/>
    <property type="match status" value="1"/>
</dbReference>
<name>A0A9W9QDX5_9EURO</name>
<dbReference type="InterPro" id="IPR053844">
    <property type="entry name" value="AH_C"/>
</dbReference>
<evidence type="ECO:0000256" key="2">
    <source>
        <dbReference type="ARBA" id="ARBA00022598"/>
    </source>
</evidence>
<dbReference type="InterPro" id="IPR003833">
    <property type="entry name" value="CT_C_D"/>
</dbReference>
<dbReference type="Gene3D" id="3.90.1300.10">
    <property type="entry name" value="Amidase signature (AS) domain"/>
    <property type="match status" value="1"/>
</dbReference>
<dbReference type="InterPro" id="IPR011761">
    <property type="entry name" value="ATP-grasp"/>
</dbReference>
<dbReference type="InterPro" id="IPR011053">
    <property type="entry name" value="Single_hybrid_motif"/>
</dbReference>
<dbReference type="Pfam" id="PF02626">
    <property type="entry name" value="CT_A_B"/>
    <property type="match status" value="1"/>
</dbReference>
<dbReference type="Pfam" id="PF21986">
    <property type="entry name" value="AH_C"/>
    <property type="match status" value="1"/>
</dbReference>
<dbReference type="GO" id="GO:0004847">
    <property type="term" value="F:urea carboxylase activity"/>
    <property type="evidence" value="ECO:0007669"/>
    <property type="project" value="TreeGrafter"/>
</dbReference>
<keyword evidence="3 7" id="KW-0547">Nucleotide-binding</keyword>
<dbReference type="Gene3D" id="3.30.1360.40">
    <property type="match status" value="1"/>
</dbReference>
<evidence type="ECO:0000256" key="4">
    <source>
        <dbReference type="ARBA" id="ARBA00022801"/>
    </source>
</evidence>
<dbReference type="NCBIfam" id="TIGR00724">
    <property type="entry name" value="urea_amlyse_rel"/>
    <property type="match status" value="1"/>
</dbReference>
<evidence type="ECO:0000313" key="11">
    <source>
        <dbReference type="Proteomes" id="UP001147746"/>
    </source>
</evidence>
<dbReference type="InterPro" id="IPR003778">
    <property type="entry name" value="CT_A_B"/>
</dbReference>
<dbReference type="SUPFAM" id="SSF75304">
    <property type="entry name" value="Amidase signature (AS) enzymes"/>
    <property type="match status" value="1"/>
</dbReference>
<dbReference type="Pfam" id="PF02785">
    <property type="entry name" value="Biotin_carb_C"/>
    <property type="match status" value="1"/>
</dbReference>
<protein>
    <submittedName>
        <fullName evidence="10">Urea carboxylase</fullName>
    </submittedName>
</protein>
<dbReference type="InterPro" id="IPR011764">
    <property type="entry name" value="Biotin_carboxylation_dom"/>
</dbReference>
<dbReference type="SMART" id="SM00878">
    <property type="entry name" value="Biotin_carb_C"/>
    <property type="match status" value="1"/>
</dbReference>
<dbReference type="SMART" id="SM00797">
    <property type="entry name" value="AHS2"/>
    <property type="match status" value="1"/>
</dbReference>
<dbReference type="SMART" id="SM00796">
    <property type="entry name" value="AHS1"/>
    <property type="match status" value="1"/>
</dbReference>
<dbReference type="Gene3D" id="3.10.490.10">
    <property type="entry name" value="Gamma-glutamyl cyclotransferase-like"/>
    <property type="match status" value="1"/>
</dbReference>
<dbReference type="SUPFAM" id="SSF51230">
    <property type="entry name" value="Single hybrid motif"/>
    <property type="match status" value="1"/>
</dbReference>
<dbReference type="SUPFAM" id="SSF51246">
    <property type="entry name" value="Rudiment single hybrid motif"/>
    <property type="match status" value="1"/>
</dbReference>
<dbReference type="Pfam" id="PF00289">
    <property type="entry name" value="Biotin_carb_N"/>
    <property type="match status" value="1"/>
</dbReference>
<dbReference type="InterPro" id="IPR016185">
    <property type="entry name" value="PreATP-grasp_dom_sf"/>
</dbReference>
<dbReference type="PANTHER" id="PTHR18866:SF128">
    <property type="entry name" value="UREA AMIDOLYASE"/>
    <property type="match status" value="1"/>
</dbReference>
<dbReference type="GO" id="GO:0016787">
    <property type="term" value="F:hydrolase activity"/>
    <property type="evidence" value="ECO:0007669"/>
    <property type="project" value="UniProtKB-KW"/>
</dbReference>
<dbReference type="InterPro" id="IPR014085">
    <property type="entry name" value="Allophanate_hydrolase"/>
</dbReference>
<dbReference type="SUPFAM" id="SSF52440">
    <property type="entry name" value="PreATP-grasp domain"/>
    <property type="match status" value="1"/>
</dbReference>
<dbReference type="FunFam" id="3.40.50.20:FF:000010">
    <property type="entry name" value="Propionyl-CoA carboxylase subunit alpha"/>
    <property type="match status" value="1"/>
</dbReference>
<dbReference type="PANTHER" id="PTHR18866">
    <property type="entry name" value="CARBOXYLASE:PYRUVATE/ACETYL-COA/PROPIONYL-COA CARBOXYLASE"/>
    <property type="match status" value="1"/>
</dbReference>
<comment type="caution">
    <text evidence="10">The sequence shown here is derived from an EMBL/GenBank/DDBJ whole genome shotgun (WGS) entry which is preliminary data.</text>
</comment>
<keyword evidence="2" id="KW-0436">Ligase</keyword>
<dbReference type="CDD" id="cd06850">
    <property type="entry name" value="biotinyl_domain"/>
    <property type="match status" value="1"/>
</dbReference>
<keyword evidence="4" id="KW-0378">Hydrolase</keyword>
<dbReference type="InterPro" id="IPR000089">
    <property type="entry name" value="Biotin_lipoyl"/>
</dbReference>
<gene>
    <name evidence="10" type="ORF">N7476_001672</name>
</gene>
<dbReference type="Proteomes" id="UP001147746">
    <property type="component" value="Unassembled WGS sequence"/>
</dbReference>
<dbReference type="InterPro" id="IPR050856">
    <property type="entry name" value="Biotin_carboxylase_complex"/>
</dbReference>
<dbReference type="GO" id="GO:0005524">
    <property type="term" value="F:ATP binding"/>
    <property type="evidence" value="ECO:0007669"/>
    <property type="project" value="UniProtKB-UniRule"/>
</dbReference>
<dbReference type="SUPFAM" id="SSF50891">
    <property type="entry name" value="Cyclophilin-like"/>
    <property type="match status" value="2"/>
</dbReference>
<dbReference type="OrthoDB" id="196847at2759"/>
<comment type="cofactor">
    <cofactor evidence="1">
        <name>biotin</name>
        <dbReference type="ChEBI" id="CHEBI:57586"/>
    </cofactor>
</comment>
<evidence type="ECO:0000256" key="5">
    <source>
        <dbReference type="ARBA" id="ARBA00022840"/>
    </source>
</evidence>
<dbReference type="InterPro" id="IPR011054">
    <property type="entry name" value="Rudment_hybrid_motif"/>
</dbReference>
<proteinExistence type="predicted"/>
<dbReference type="Gene3D" id="1.20.58.1700">
    <property type="match status" value="1"/>
</dbReference>
<dbReference type="PROSITE" id="PS00867">
    <property type="entry name" value="CPSASE_2"/>
    <property type="match status" value="1"/>
</dbReference>
<reference evidence="10" key="1">
    <citation type="submission" date="2022-12" db="EMBL/GenBank/DDBJ databases">
        <authorList>
            <person name="Petersen C."/>
        </authorList>
    </citation>
    <scope>NUCLEOTIDE SEQUENCE</scope>
    <source>
        <strain evidence="10">IBT 21472</strain>
    </source>
</reference>
<dbReference type="InterPro" id="IPR005479">
    <property type="entry name" value="CPAse_ATP-bd"/>
</dbReference>
<dbReference type="PROSITE" id="PS00866">
    <property type="entry name" value="CPSASE_1"/>
    <property type="match status" value="1"/>
</dbReference>
<dbReference type="Pfam" id="PF02786">
    <property type="entry name" value="CPSase_L_D2"/>
    <property type="match status" value="1"/>
</dbReference>
<feature type="domain" description="ATP-grasp" evidence="8">
    <location>
        <begin position="752"/>
        <end position="950"/>
    </location>
</feature>
<keyword evidence="5 7" id="KW-0067">ATP-binding</keyword>
<evidence type="ECO:0000313" key="10">
    <source>
        <dbReference type="EMBL" id="KAJ5331889.1"/>
    </source>
</evidence>
<dbReference type="GO" id="GO:0046872">
    <property type="term" value="F:metal ion binding"/>
    <property type="evidence" value="ECO:0007669"/>
    <property type="project" value="InterPro"/>
</dbReference>
<dbReference type="SUPFAM" id="SSF160467">
    <property type="entry name" value="PH0987 N-terminal domain-like"/>
    <property type="match status" value="1"/>
</dbReference>
<accession>A0A9W9QDX5</accession>
<dbReference type="NCBIfam" id="TIGR02713">
    <property type="entry name" value="allophanate_hyd"/>
    <property type="match status" value="1"/>
</dbReference>
<evidence type="ECO:0000259" key="9">
    <source>
        <dbReference type="PROSITE" id="PS50979"/>
    </source>
</evidence>
<organism evidence="10 11">
    <name type="scientific">Penicillium atrosanguineum</name>
    <dbReference type="NCBI Taxonomy" id="1132637"/>
    <lineage>
        <taxon>Eukaryota</taxon>
        <taxon>Fungi</taxon>
        <taxon>Dikarya</taxon>
        <taxon>Ascomycota</taxon>
        <taxon>Pezizomycotina</taxon>
        <taxon>Eurotiomycetes</taxon>
        <taxon>Eurotiomycetidae</taxon>
        <taxon>Eurotiales</taxon>
        <taxon>Aspergillaceae</taxon>
        <taxon>Penicillium</taxon>
    </lineage>
</organism>
<dbReference type="Gene3D" id="2.40.100.10">
    <property type="entry name" value="Cyclophilin-like"/>
    <property type="match status" value="2"/>
</dbReference>
<evidence type="ECO:0000256" key="6">
    <source>
        <dbReference type="ARBA" id="ARBA00023267"/>
    </source>
</evidence>
<dbReference type="InterPro" id="IPR029000">
    <property type="entry name" value="Cyclophilin-like_dom_sf"/>
</dbReference>
<dbReference type="Pfam" id="PF02682">
    <property type="entry name" value="CT_C_D"/>
    <property type="match status" value="1"/>
</dbReference>
<dbReference type="NCBIfam" id="NF006043">
    <property type="entry name" value="PRK08186.1"/>
    <property type="match status" value="1"/>
</dbReference>
<dbReference type="NCBIfam" id="TIGR02712">
    <property type="entry name" value="urea_carbox"/>
    <property type="match status" value="1"/>
</dbReference>
<dbReference type="InterPro" id="IPR036928">
    <property type="entry name" value="AS_sf"/>
</dbReference>
<dbReference type="PROSITE" id="PS50979">
    <property type="entry name" value="BC"/>
    <property type="match status" value="1"/>
</dbReference>
<dbReference type="Gene3D" id="2.40.50.100">
    <property type="match status" value="1"/>
</dbReference>
<sequence length="1829" mass="198180">MTLRTFAKIDEKTLTISQWRELQQTVSEPTHILSLLERAQPNTSNAWISLATSEQITTQWEKITLLRSQGRNLPLFGVPFAAKDNIDAEGFCTTAACPSFSTGPVAMDSTVIQRLKAQGAILIGKTNLDQFATGLVGTRSPYGAVANSFDPSRVSGGSSSGSSVVVAQGLVPFSLGTDTAGSGRVPAGLNNLVGLKPTRGALSAHGVVPACRSLDCVSIFALTIEDANLVLQLAEGYDVQDAFSRNRASCVTEKAHRGGIPNQPTLAICSNPQWFGRTKQAEAYQTALAKAQQLGWNLDPVDFTPLFSLASLLYEGPWVAERYAAIEKFIRSVPAESMDPVVRGIIMKAEQFSAADLFACEYRRQNLSREIEQIFGQYDALLVPTSPTFPTMQDLKDEPVAANSQLGTYTNFVNFMDWSALAIPAGWREDGLPFGITLIGGAWEEPRLMELARRWMWESPRLLGATGVEYQEVCSKPPVTVDSMQLAVVGAHLSGFPLNKDLVSRGATLVKATATAPCYQLYALHATGSVSKPGLKRVVDGGKSIEVEVWNMPLDEMGSFLGTVAAPLGIGSVELHDGKWVHGFICEPVGLEKAKDVTSFGGWREYTQSLNASTAESSRATSTTPATSVGEKRIKTVLVANRGEIALRIIRTLREMKISSVAIYSSTDARAPHVTTADVALPLIGNKVSETYLNGKQILNLAAKANADAIIPGYGFLSENAEFATAVEAAGLIWIGPTPEQMSDLGLKHRARDIAIAAGIPVVPGSKGLVTSLEDALIDAEEIGYPVMVKSTAGGGGIGLQRCADIDALREAFDGVRRLGLANFGDDGVFIELFIDRARHIEVQILGDGAGRVICAGERDCSLQRRNQKVVEESPAGFVPIGIRADMRRAAAALVASLQYRSVGTVEFIFDIDTEKFYFLEMNTRLQVEHPVTEAVTGLDLVECMMRIAMDDCTALFPQQINEIPVSGAAIEARVYAESPLQSFRPSPGKLLNVEFPSDVRIDTWVSSGQELSSSFDPMVAKIIAYGDDRPAALRKISEALAKTVITGVETNLKYLQQIVTWESFSSGEFTTGSLNTFPYEAQVVEVIDAGSDTAVQDFPGRQGLWHIGVPLSGPMDSYSFRLANKIIGNDEDDAGLECSIQGPTLLFHSSTTVALVGANAPISVDGEEKEPGRAISVQAGQKLSIGTATNGSRIYLAIRGGIQVPEVLNSRSTFAIGHLGGHNGRTLRVGDLLPLVDVTGKELPMLKAPLLPLPPFETREWVVGAIPGPHGSPAHFTQDGLRELFNGKWTVHYNSNRLGVRLSGPRPEWARRTGGDAGLHPSNIHDSPYSIGNVSFTGDEAVVLTADGPSLGGFVSFATVAGAEMWKFGQMRPGDRIRLKPISLDDAQALTRDLELSIATLTPLSKLDLGVTHSFAISSPIVKVISEAGRFIRCSQAGDRALLLEFGVEDNFTLRQTFHIMNFIEKHRTVPIPGIEELTSGVRSLQVRFAANFSLSRVLDALVAHEISLGTEIPSRLRSRVVQMPLVFNDESSRKAIARYASTIRSSAPYLPSNIEFLQKLNGLDSFDQVESNLYEGAFLVLGLGDVYQGSPCAVPLDPRHRLFGTKYNPSRSFTPRGAVGIAGQYLCIYATDSPGGYQLVGRTVHIWDEFHKPRLGEKAPWMFSLLDQIRFYPVTEEELSEAEAKGTPSDLIKISDIELDLNEYEKWLGENTEDIAAVREKRSQAVREAEFFDDLLKPYDPVTMRPDRGHESHGNMAGERVKALLPGRCFRCAVKETDEVQAGDPLIWIESNKMEVKICAPVSGICVKLLVAEGDILGPNDDVAIVQ</sequence>
<keyword evidence="11" id="KW-1185">Reference proteome</keyword>
<dbReference type="InterPro" id="IPR005482">
    <property type="entry name" value="Biotin_COase_C"/>
</dbReference>
<evidence type="ECO:0000256" key="3">
    <source>
        <dbReference type="ARBA" id="ARBA00022741"/>
    </source>
</evidence>
<dbReference type="PROSITE" id="PS50975">
    <property type="entry name" value="ATP_GRASP"/>
    <property type="match status" value="1"/>
</dbReference>
<dbReference type="InterPro" id="IPR014084">
    <property type="entry name" value="Urea_COase"/>
</dbReference>
<evidence type="ECO:0000256" key="7">
    <source>
        <dbReference type="PROSITE-ProRule" id="PRU00409"/>
    </source>
</evidence>
<dbReference type="SUPFAM" id="SSF56059">
    <property type="entry name" value="Glutathione synthetase ATP-binding domain-like"/>
    <property type="match status" value="1"/>
</dbReference>
<dbReference type="Pfam" id="PF00364">
    <property type="entry name" value="Biotin_lipoyl"/>
    <property type="match status" value="1"/>
</dbReference>
<reference evidence="10" key="2">
    <citation type="journal article" date="2023" name="IMA Fungus">
        <title>Comparative genomic study of the Penicillium genus elucidates a diverse pangenome and 15 lateral gene transfer events.</title>
        <authorList>
            <person name="Petersen C."/>
            <person name="Sorensen T."/>
            <person name="Nielsen M.R."/>
            <person name="Sondergaard T.E."/>
            <person name="Sorensen J.L."/>
            <person name="Fitzpatrick D.A."/>
            <person name="Frisvad J.C."/>
            <person name="Nielsen K.L."/>
        </authorList>
    </citation>
    <scope>NUCLEOTIDE SEQUENCE</scope>
    <source>
        <strain evidence="10">IBT 21472</strain>
    </source>
</reference>
<dbReference type="InterPro" id="IPR005481">
    <property type="entry name" value="BC-like_N"/>
</dbReference>
<evidence type="ECO:0000259" key="8">
    <source>
        <dbReference type="PROSITE" id="PS50975"/>
    </source>
</evidence>
<dbReference type="InterPro" id="IPR023631">
    <property type="entry name" value="Amidase_dom"/>
</dbReference>
<dbReference type="EMBL" id="JAPZBO010000001">
    <property type="protein sequence ID" value="KAJ5331889.1"/>
    <property type="molecule type" value="Genomic_DNA"/>
</dbReference>
<keyword evidence="6" id="KW-0092">Biotin</keyword>
<dbReference type="Gene3D" id="3.30.470.20">
    <property type="entry name" value="ATP-grasp fold, B domain"/>
    <property type="match status" value="1"/>
</dbReference>
<feature type="domain" description="Biotin carboxylation" evidence="9">
    <location>
        <begin position="633"/>
        <end position="1080"/>
    </location>
</feature>